<dbReference type="RefSeq" id="WP_144995967.1">
    <property type="nucleotide sequence ID" value="NZ_CP036281.1"/>
</dbReference>
<evidence type="ECO:0000313" key="2">
    <source>
        <dbReference type="EMBL" id="QDU80720.1"/>
    </source>
</evidence>
<feature type="chain" id="PRO_5021842443" description="DUF1573 domain-containing protein" evidence="1">
    <location>
        <begin position="22"/>
        <end position="366"/>
    </location>
</feature>
<keyword evidence="1" id="KW-0732">Signal</keyword>
<sequence precursor="true">MRKTVQYLVLLTTSLMMMSCASESDLPYDLAPLADSGANDTFIETRTATQVTSGLKVLPETLEMGEVSSDYVEGSFTISVIGTEPVEIKSVKHMCCGAVTVKPELAGKTILPNKPIDVVMAVNKRKFGEFSAIAQVTSSPGIPVNLVMNMNFSKLLDIGPEEILEKAVLGESIETAVTAQYLRKEDEEPLELIQDKSDFGIFKPVSVSKKSARFVRHPDETEQSWRDTIEIKLAAKDPMPLGMHQSHLLLKWNNNLSPTKLPARIDILHVVKPRVRLLFVGAVSPGQILTREISLIVHDKDAKYPNIDSIKAVPDDVVNVNDESNNENISVTITAPSETGRFSADVTIDFEGDLPDLVIPVSGIVK</sequence>
<name>A0A518CNB7_9PLAN</name>
<dbReference type="InterPro" id="IPR013783">
    <property type="entry name" value="Ig-like_fold"/>
</dbReference>
<dbReference type="AlphaFoldDB" id="A0A518CNB7"/>
<feature type="signal peptide" evidence="1">
    <location>
        <begin position="1"/>
        <end position="21"/>
    </location>
</feature>
<evidence type="ECO:0000313" key="3">
    <source>
        <dbReference type="Proteomes" id="UP000317178"/>
    </source>
</evidence>
<dbReference type="Proteomes" id="UP000317178">
    <property type="component" value="Chromosome"/>
</dbReference>
<dbReference type="EMBL" id="CP036281">
    <property type="protein sequence ID" value="QDU80720.1"/>
    <property type="molecule type" value="Genomic_DNA"/>
</dbReference>
<proteinExistence type="predicted"/>
<dbReference type="PROSITE" id="PS51257">
    <property type="entry name" value="PROKAR_LIPOPROTEIN"/>
    <property type="match status" value="1"/>
</dbReference>
<organism evidence="2 3">
    <name type="scientific">Polystyrenella longa</name>
    <dbReference type="NCBI Taxonomy" id="2528007"/>
    <lineage>
        <taxon>Bacteria</taxon>
        <taxon>Pseudomonadati</taxon>
        <taxon>Planctomycetota</taxon>
        <taxon>Planctomycetia</taxon>
        <taxon>Planctomycetales</taxon>
        <taxon>Planctomycetaceae</taxon>
        <taxon>Polystyrenella</taxon>
    </lineage>
</organism>
<reference evidence="2 3" key="1">
    <citation type="submission" date="2019-02" db="EMBL/GenBank/DDBJ databases">
        <title>Deep-cultivation of Planctomycetes and their phenomic and genomic characterization uncovers novel biology.</title>
        <authorList>
            <person name="Wiegand S."/>
            <person name="Jogler M."/>
            <person name="Boedeker C."/>
            <person name="Pinto D."/>
            <person name="Vollmers J."/>
            <person name="Rivas-Marin E."/>
            <person name="Kohn T."/>
            <person name="Peeters S.H."/>
            <person name="Heuer A."/>
            <person name="Rast P."/>
            <person name="Oberbeckmann S."/>
            <person name="Bunk B."/>
            <person name="Jeske O."/>
            <person name="Meyerdierks A."/>
            <person name="Storesund J.E."/>
            <person name="Kallscheuer N."/>
            <person name="Luecker S."/>
            <person name="Lage O.M."/>
            <person name="Pohl T."/>
            <person name="Merkel B.J."/>
            <person name="Hornburger P."/>
            <person name="Mueller R.-W."/>
            <person name="Bruemmer F."/>
            <person name="Labrenz M."/>
            <person name="Spormann A.M."/>
            <person name="Op den Camp H."/>
            <person name="Overmann J."/>
            <person name="Amann R."/>
            <person name="Jetten M.S.M."/>
            <person name="Mascher T."/>
            <person name="Medema M.H."/>
            <person name="Devos D.P."/>
            <person name="Kaster A.-K."/>
            <person name="Ovreas L."/>
            <person name="Rohde M."/>
            <person name="Galperin M.Y."/>
            <person name="Jogler C."/>
        </authorList>
    </citation>
    <scope>NUCLEOTIDE SEQUENCE [LARGE SCALE GENOMIC DNA]</scope>
    <source>
        <strain evidence="2 3">Pla110</strain>
    </source>
</reference>
<keyword evidence="3" id="KW-1185">Reference proteome</keyword>
<dbReference type="KEGG" id="plon:Pla110_24530"/>
<accession>A0A518CNB7</accession>
<dbReference type="Gene3D" id="2.60.40.10">
    <property type="entry name" value="Immunoglobulins"/>
    <property type="match status" value="1"/>
</dbReference>
<protein>
    <recommendedName>
        <fullName evidence="4">DUF1573 domain-containing protein</fullName>
    </recommendedName>
</protein>
<evidence type="ECO:0008006" key="4">
    <source>
        <dbReference type="Google" id="ProtNLM"/>
    </source>
</evidence>
<gene>
    <name evidence="2" type="ORF">Pla110_24530</name>
</gene>
<evidence type="ECO:0000256" key="1">
    <source>
        <dbReference type="SAM" id="SignalP"/>
    </source>
</evidence>